<protein>
    <submittedName>
        <fullName evidence="2">Uncharacterized protein</fullName>
    </submittedName>
</protein>
<evidence type="ECO:0000256" key="1">
    <source>
        <dbReference type="SAM" id="MobiDB-lite"/>
    </source>
</evidence>
<evidence type="ECO:0000313" key="2">
    <source>
        <dbReference type="EMBL" id="BCL42679.1"/>
    </source>
</evidence>
<sequence>MFPLTPARIPSWEREPSVQDPGNVHMVTRRYQSLTETPNLQGYSYFNGPAVGLNEKPNSRV</sequence>
<proteinExistence type="predicted"/>
<accession>A0AAU9BN59</accession>
<dbReference type="EMBL" id="AP023447">
    <property type="protein sequence ID" value="BCL42679.1"/>
    <property type="molecule type" value="Genomic_DNA"/>
</dbReference>
<evidence type="ECO:0000313" key="3">
    <source>
        <dbReference type="Proteomes" id="UP000595858"/>
    </source>
</evidence>
<name>A0AAU9BN59_9ENTR</name>
<reference evidence="2" key="1">
    <citation type="journal article" date="2020" name="J Glob Antimicrob Resist">
        <title>Genomic characterization of clinical Enterobacter roggenkampii co-harboring blaIMP-1- and blaGES-5-encoding IncP6 and mcr-9-encoding IncHI2 plasmids isolated in Japan.</title>
        <authorList>
            <person name="Umeda K."/>
            <person name="Nakamura H."/>
            <person name="Fukuda A."/>
            <person name="Matsumoto Y."/>
            <person name="Motooka D."/>
            <person name="Nakamura S."/>
            <person name="Yasui Y."/>
            <person name="Yoshida H."/>
            <person name="Kawahara R."/>
        </authorList>
    </citation>
    <scope>NUCLEOTIDE SEQUENCE</scope>
    <source>
        <strain evidence="2">OIPH-N260</strain>
    </source>
</reference>
<organism evidence="2 3">
    <name type="scientific">Enterobacter roggenkampii</name>
    <dbReference type="NCBI Taxonomy" id="1812935"/>
    <lineage>
        <taxon>Bacteria</taxon>
        <taxon>Pseudomonadati</taxon>
        <taxon>Pseudomonadota</taxon>
        <taxon>Gammaproteobacteria</taxon>
        <taxon>Enterobacterales</taxon>
        <taxon>Enterobacteriaceae</taxon>
        <taxon>Enterobacter</taxon>
        <taxon>Enterobacter cloacae complex</taxon>
    </lineage>
</organism>
<dbReference type="Proteomes" id="UP000595858">
    <property type="component" value="Chromosome"/>
</dbReference>
<gene>
    <name evidence="2" type="ORF">OIPHN260_21810</name>
</gene>
<dbReference type="AlphaFoldDB" id="A0AAU9BN59"/>
<feature type="region of interest" description="Disordered" evidence="1">
    <location>
        <begin position="1"/>
        <end position="23"/>
    </location>
</feature>